<dbReference type="AlphaFoldDB" id="A0A0C2YIC2"/>
<feature type="compositionally biased region" description="Low complexity" evidence="1">
    <location>
        <begin position="495"/>
        <end position="507"/>
    </location>
</feature>
<sequence length="755" mass="81212">MRRLALHASALSDAEYDLYTTILRDIALADDDNPAGSNGGADDAHFENMNIGVREARAWLRGRYSHLSASTIDKILKLFSPNLGHGDTISGSEFFAALRLVIHAEGGKDVERSLAFVQADPGQPRPSSPARNARTLSRSTSRANSPAKRRPGSPPPSRKTHTDSVSHTDSSSHNPFSVTDHPQPPIHPSHRSEPSKSFTSISQHSAYNPFVHRPPPPRSEDGTGKLPPLPPRKLPPPVPSQPLRHITTRNRPDRSVSPSKFPNMPPPSTHTVGFPTPPPKPPHHVTSTLMRQSLQASKVAQTMKKAEEQLEKERVMQVLKSSSVVSGSYSLAGASVTGSSIVIGTNIHNHRSTSPGRYAVSSASSASDERAPPLPKRRNQPQQPSPPMSASSLEQVALATPPNFPPRTSAIPNVSPFRSPVEPIQPNADSAEHCPPPMHPDRKPYVHYQVPAAASSSTPQRNPNLETFEAIYGPMTASTSISSSLGHGVPPTPESPISTSNSNSPTTRVFRSKSMHQTSPPLPSLPPPLRRKRPESVQVLGSGEVLQGSLTRLESAPSTSSSSSTISRHASLSTSGHRRSSLSISSTTHSNSSSHTESPMSNIQRTIATLQPKLDALQIQPRLDKARYKAEAGLSRRGFVSGGRAKSGVEGEEEEGLVRRPGSSTSGGRTGRGRKPEVNGNIFDDPGVDSDSFDDHGEGGEEWSRSRGMDSSPVRQRQNVFDAERDSLGPGQDDGLRGVEKDNLKWPAGEGWKPL</sequence>
<feature type="compositionally biased region" description="Pro residues" evidence="1">
    <location>
        <begin position="227"/>
        <end position="240"/>
    </location>
</feature>
<feature type="region of interest" description="Disordered" evidence="1">
    <location>
        <begin position="347"/>
        <end position="394"/>
    </location>
</feature>
<proteinExistence type="predicted"/>
<dbReference type="STRING" id="686832.A0A0C2YIC2"/>
<feature type="compositionally biased region" description="Low complexity" evidence="1">
    <location>
        <begin position="555"/>
        <end position="601"/>
    </location>
</feature>
<protein>
    <recommendedName>
        <fullName evidence="4">EH domain-containing protein</fullName>
    </recommendedName>
</protein>
<dbReference type="HOGENOM" id="CLU_013862_0_0_1"/>
<keyword evidence="3" id="KW-1185">Reference proteome</keyword>
<dbReference type="OrthoDB" id="2553626at2759"/>
<feature type="compositionally biased region" description="Basic and acidic residues" evidence="1">
    <location>
        <begin position="693"/>
        <end position="708"/>
    </location>
</feature>
<feature type="region of interest" description="Disordered" evidence="1">
    <location>
        <begin position="630"/>
        <end position="755"/>
    </location>
</feature>
<organism evidence="2 3">
    <name type="scientific">Hebeloma cylindrosporum</name>
    <dbReference type="NCBI Taxonomy" id="76867"/>
    <lineage>
        <taxon>Eukaryota</taxon>
        <taxon>Fungi</taxon>
        <taxon>Dikarya</taxon>
        <taxon>Basidiomycota</taxon>
        <taxon>Agaricomycotina</taxon>
        <taxon>Agaricomycetes</taxon>
        <taxon>Agaricomycetidae</taxon>
        <taxon>Agaricales</taxon>
        <taxon>Agaricineae</taxon>
        <taxon>Hymenogastraceae</taxon>
        <taxon>Hebeloma</taxon>
    </lineage>
</organism>
<reference evidence="2 3" key="1">
    <citation type="submission" date="2014-04" db="EMBL/GenBank/DDBJ databases">
        <authorList>
            <consortium name="DOE Joint Genome Institute"/>
            <person name="Kuo A."/>
            <person name="Gay G."/>
            <person name="Dore J."/>
            <person name="Kohler A."/>
            <person name="Nagy L.G."/>
            <person name="Floudas D."/>
            <person name="Copeland A."/>
            <person name="Barry K.W."/>
            <person name="Cichocki N."/>
            <person name="Veneault-Fourrey C."/>
            <person name="LaButti K."/>
            <person name="Lindquist E.A."/>
            <person name="Lipzen A."/>
            <person name="Lundell T."/>
            <person name="Morin E."/>
            <person name="Murat C."/>
            <person name="Sun H."/>
            <person name="Tunlid A."/>
            <person name="Henrissat B."/>
            <person name="Grigoriev I.V."/>
            <person name="Hibbett D.S."/>
            <person name="Martin F."/>
            <person name="Nordberg H.P."/>
            <person name="Cantor M.N."/>
            <person name="Hua S.X."/>
        </authorList>
    </citation>
    <scope>NUCLEOTIDE SEQUENCE [LARGE SCALE GENOMIC DNA]</scope>
    <source>
        <strain evidence="3">h7</strain>
    </source>
</reference>
<dbReference type="Proteomes" id="UP000053424">
    <property type="component" value="Unassembled WGS sequence"/>
</dbReference>
<feature type="compositionally biased region" description="Polar residues" evidence="1">
    <location>
        <begin position="134"/>
        <end position="144"/>
    </location>
</feature>
<evidence type="ECO:0000313" key="3">
    <source>
        <dbReference type="Proteomes" id="UP000053424"/>
    </source>
</evidence>
<feature type="compositionally biased region" description="Basic and acidic residues" evidence="1">
    <location>
        <begin position="734"/>
        <end position="744"/>
    </location>
</feature>
<evidence type="ECO:0008006" key="4">
    <source>
        <dbReference type="Google" id="ProtNLM"/>
    </source>
</evidence>
<name>A0A0C2YIC2_HEBCY</name>
<feature type="compositionally biased region" description="Polar residues" evidence="1">
    <location>
        <begin position="195"/>
        <end position="206"/>
    </location>
</feature>
<dbReference type="EMBL" id="KN831782">
    <property type="protein sequence ID" value="KIM40807.1"/>
    <property type="molecule type" value="Genomic_DNA"/>
</dbReference>
<evidence type="ECO:0000256" key="1">
    <source>
        <dbReference type="SAM" id="MobiDB-lite"/>
    </source>
</evidence>
<feature type="region of interest" description="Disordered" evidence="1">
    <location>
        <begin position="479"/>
        <end position="603"/>
    </location>
</feature>
<reference evidence="3" key="2">
    <citation type="submission" date="2015-01" db="EMBL/GenBank/DDBJ databases">
        <title>Evolutionary Origins and Diversification of the Mycorrhizal Mutualists.</title>
        <authorList>
            <consortium name="DOE Joint Genome Institute"/>
            <consortium name="Mycorrhizal Genomics Consortium"/>
            <person name="Kohler A."/>
            <person name="Kuo A."/>
            <person name="Nagy L.G."/>
            <person name="Floudas D."/>
            <person name="Copeland A."/>
            <person name="Barry K.W."/>
            <person name="Cichocki N."/>
            <person name="Veneault-Fourrey C."/>
            <person name="LaButti K."/>
            <person name="Lindquist E.A."/>
            <person name="Lipzen A."/>
            <person name="Lundell T."/>
            <person name="Morin E."/>
            <person name="Murat C."/>
            <person name="Riley R."/>
            <person name="Ohm R."/>
            <person name="Sun H."/>
            <person name="Tunlid A."/>
            <person name="Henrissat B."/>
            <person name="Grigoriev I.V."/>
            <person name="Hibbett D.S."/>
            <person name="Martin F."/>
        </authorList>
    </citation>
    <scope>NUCLEOTIDE SEQUENCE [LARGE SCALE GENOMIC DNA]</scope>
    <source>
        <strain evidence="3">h7</strain>
    </source>
</reference>
<evidence type="ECO:0000313" key="2">
    <source>
        <dbReference type="EMBL" id="KIM40807.1"/>
    </source>
</evidence>
<gene>
    <name evidence="2" type="ORF">M413DRAFT_446178</name>
</gene>
<accession>A0A0C2YIC2</accession>
<feature type="compositionally biased region" description="Polar residues" evidence="1">
    <location>
        <begin position="347"/>
        <end position="366"/>
    </location>
</feature>
<feature type="region of interest" description="Disordered" evidence="1">
    <location>
        <begin position="118"/>
        <end position="286"/>
    </location>
</feature>